<dbReference type="PANTHER" id="PTHR11736:SF14">
    <property type="entry name" value="NSE3 HOMOLOG, SMC5-SMC6 COMPLEX COMPONENT"/>
    <property type="match status" value="1"/>
</dbReference>
<protein>
    <recommendedName>
        <fullName evidence="2">MAGE domain-containing protein</fullName>
    </recommendedName>
</protein>
<dbReference type="InterPro" id="IPR002190">
    <property type="entry name" value="MHD_dom"/>
</dbReference>
<organism evidence="3 4">
    <name type="scientific">Rhynocoris fuscipes</name>
    <dbReference type="NCBI Taxonomy" id="488301"/>
    <lineage>
        <taxon>Eukaryota</taxon>
        <taxon>Metazoa</taxon>
        <taxon>Ecdysozoa</taxon>
        <taxon>Arthropoda</taxon>
        <taxon>Hexapoda</taxon>
        <taxon>Insecta</taxon>
        <taxon>Pterygota</taxon>
        <taxon>Neoptera</taxon>
        <taxon>Paraneoptera</taxon>
        <taxon>Hemiptera</taxon>
        <taxon>Heteroptera</taxon>
        <taxon>Panheteroptera</taxon>
        <taxon>Cimicomorpha</taxon>
        <taxon>Reduviidae</taxon>
        <taxon>Harpactorinae</taxon>
        <taxon>Harpactorini</taxon>
        <taxon>Rhynocoris</taxon>
    </lineage>
</organism>
<dbReference type="Proteomes" id="UP001461498">
    <property type="component" value="Unassembled WGS sequence"/>
</dbReference>
<dbReference type="PANTHER" id="PTHR11736">
    <property type="entry name" value="MELANOMA-ASSOCIATED ANTIGEN MAGE ANTIGEN"/>
    <property type="match status" value="1"/>
</dbReference>
<dbReference type="Gene3D" id="1.10.10.1200">
    <property type="entry name" value="MAGE homology domain, winged helix WH1 motif"/>
    <property type="match status" value="1"/>
</dbReference>
<dbReference type="InterPro" id="IPR041899">
    <property type="entry name" value="MAGE_WH2"/>
</dbReference>
<dbReference type="AlphaFoldDB" id="A0AAW1CXL1"/>
<evidence type="ECO:0000313" key="3">
    <source>
        <dbReference type="EMBL" id="KAK9503206.1"/>
    </source>
</evidence>
<proteinExistence type="predicted"/>
<feature type="region of interest" description="Disordered" evidence="1">
    <location>
        <begin position="1"/>
        <end position="50"/>
    </location>
</feature>
<sequence>MNRRNTQSQNIRNTQSQNVRNTQSQNVRSSSSSLRSSQLHLSQDIESSQDDNFQREVNECVAKILAENFTLRPFKRSDILRNVSAKGSKAAKLIAAVKKTLLNVYGLTLEEYDGKFILINPKNKVLDQFKTKKDAATPKEVFLAIILTLIVHNGDELTLDNMKTFFDTLSIDIEGTDSYFGNIKKILSEAENQLYLEKTVQTQPSAQPLITYKWGIRSKHEVSKKDLRPVVAMMYRLSPDQLLAPLKRLYSDDNQE</sequence>
<accession>A0AAW1CXL1</accession>
<evidence type="ECO:0000259" key="2">
    <source>
        <dbReference type="PROSITE" id="PS50838"/>
    </source>
</evidence>
<dbReference type="Pfam" id="PF01454">
    <property type="entry name" value="MAGE"/>
    <property type="match status" value="1"/>
</dbReference>
<reference evidence="3 4" key="1">
    <citation type="submission" date="2022-12" db="EMBL/GenBank/DDBJ databases">
        <title>Chromosome-level genome assembly of true bugs.</title>
        <authorList>
            <person name="Ma L."/>
            <person name="Li H."/>
        </authorList>
    </citation>
    <scope>NUCLEOTIDE SEQUENCE [LARGE SCALE GENOMIC DNA]</scope>
    <source>
        <strain evidence="3">Lab_2022b</strain>
    </source>
</reference>
<dbReference type="GO" id="GO:0005634">
    <property type="term" value="C:nucleus"/>
    <property type="evidence" value="ECO:0007669"/>
    <property type="project" value="TreeGrafter"/>
</dbReference>
<feature type="compositionally biased region" description="Low complexity" evidence="1">
    <location>
        <begin position="23"/>
        <end position="42"/>
    </location>
</feature>
<dbReference type="InterPro" id="IPR037445">
    <property type="entry name" value="MAGE"/>
</dbReference>
<dbReference type="InterPro" id="IPR041898">
    <property type="entry name" value="MAGE_WH1"/>
</dbReference>
<dbReference type="Gene3D" id="1.10.10.1210">
    <property type="entry name" value="MAGE homology domain, winged helix WH2 motif"/>
    <property type="match status" value="1"/>
</dbReference>
<dbReference type="EMBL" id="JAPXFL010000008">
    <property type="protein sequence ID" value="KAK9503206.1"/>
    <property type="molecule type" value="Genomic_DNA"/>
</dbReference>
<evidence type="ECO:0000313" key="4">
    <source>
        <dbReference type="Proteomes" id="UP001461498"/>
    </source>
</evidence>
<comment type="caution">
    <text evidence="3">The sequence shown here is derived from an EMBL/GenBank/DDBJ whole genome shotgun (WGS) entry which is preliminary data.</text>
</comment>
<evidence type="ECO:0000256" key="1">
    <source>
        <dbReference type="SAM" id="MobiDB-lite"/>
    </source>
</evidence>
<dbReference type="SMART" id="SM01373">
    <property type="entry name" value="MAGE"/>
    <property type="match status" value="1"/>
</dbReference>
<feature type="domain" description="MAGE" evidence="2">
    <location>
        <begin position="53"/>
        <end position="239"/>
    </location>
</feature>
<gene>
    <name evidence="3" type="ORF">O3M35_011824</name>
</gene>
<keyword evidence="4" id="KW-1185">Reference proteome</keyword>
<name>A0AAW1CXL1_9HEMI</name>
<dbReference type="PROSITE" id="PS50838">
    <property type="entry name" value="MAGE"/>
    <property type="match status" value="1"/>
</dbReference>
<feature type="compositionally biased region" description="Polar residues" evidence="1">
    <location>
        <begin position="1"/>
        <end position="22"/>
    </location>
</feature>